<accession>A0A2C9W4X2</accession>
<dbReference type="AlphaFoldDB" id="A0A2C9W4X2"/>
<reference evidence="1" key="1">
    <citation type="submission" date="2016-02" db="EMBL/GenBank/DDBJ databases">
        <title>WGS assembly of Manihot esculenta.</title>
        <authorList>
            <person name="Bredeson J.V."/>
            <person name="Prochnik S.E."/>
            <person name="Lyons J.B."/>
            <person name="Schmutz J."/>
            <person name="Grimwood J."/>
            <person name="Vrebalov J."/>
            <person name="Bart R.S."/>
            <person name="Amuge T."/>
            <person name="Ferguson M.E."/>
            <person name="Green R."/>
            <person name="Putnam N."/>
            <person name="Stites J."/>
            <person name="Rounsley S."/>
            <person name="Rokhsar D.S."/>
        </authorList>
    </citation>
    <scope>NUCLEOTIDE SEQUENCE [LARGE SCALE GENOMIC DNA]</scope>
    <source>
        <tissue evidence="1">Leaf</tissue>
    </source>
</reference>
<proteinExistence type="predicted"/>
<organism evidence="1">
    <name type="scientific">Manihot esculenta</name>
    <name type="common">Cassava</name>
    <name type="synonym">Jatropha manihot</name>
    <dbReference type="NCBI Taxonomy" id="3983"/>
    <lineage>
        <taxon>Eukaryota</taxon>
        <taxon>Viridiplantae</taxon>
        <taxon>Streptophyta</taxon>
        <taxon>Embryophyta</taxon>
        <taxon>Tracheophyta</taxon>
        <taxon>Spermatophyta</taxon>
        <taxon>Magnoliopsida</taxon>
        <taxon>eudicotyledons</taxon>
        <taxon>Gunneridae</taxon>
        <taxon>Pentapetalae</taxon>
        <taxon>rosids</taxon>
        <taxon>fabids</taxon>
        <taxon>Malpighiales</taxon>
        <taxon>Euphorbiaceae</taxon>
        <taxon>Crotonoideae</taxon>
        <taxon>Manihoteae</taxon>
        <taxon>Manihot</taxon>
    </lineage>
</organism>
<evidence type="ECO:0000313" key="1">
    <source>
        <dbReference type="EMBL" id="OAY54161.1"/>
    </source>
</evidence>
<gene>
    <name evidence="1" type="ORF">MANES_03G053500</name>
</gene>
<sequence length="37" mass="4249">MLLIECYLPSPIFALLTIRTSVTLLMEPPSLHWIKHA</sequence>
<dbReference type="EMBL" id="CM004389">
    <property type="protein sequence ID" value="OAY54161.1"/>
    <property type="molecule type" value="Genomic_DNA"/>
</dbReference>
<name>A0A2C9W4X2_MANES</name>
<protein>
    <submittedName>
        <fullName evidence="1">Uncharacterized protein</fullName>
    </submittedName>
</protein>